<feature type="domain" description="Activator of Hsp90 ATPase AHSA1-like N-terminal" evidence="2">
    <location>
        <begin position="29"/>
        <end position="163"/>
    </location>
</feature>
<evidence type="ECO:0000313" key="4">
    <source>
        <dbReference type="Proteomes" id="UP000736164"/>
    </source>
</evidence>
<dbReference type="PANTHER" id="PTHR13009">
    <property type="entry name" value="HEAT SHOCK PROTEIN 90 HSP90 CO-CHAPERONE AHA-1"/>
    <property type="match status" value="1"/>
</dbReference>
<dbReference type="GO" id="GO:0001671">
    <property type="term" value="F:ATPase activator activity"/>
    <property type="evidence" value="ECO:0007669"/>
    <property type="project" value="InterPro"/>
</dbReference>
<gene>
    <name evidence="3" type="primary">Ahsa2</name>
    <name evidence="3" type="ORF">GTO95_0016736</name>
</gene>
<dbReference type="Gene3D" id="3.30.530.20">
    <property type="match status" value="1"/>
</dbReference>
<dbReference type="SMART" id="SM01000">
    <property type="entry name" value="Aha1_N"/>
    <property type="match status" value="1"/>
</dbReference>
<dbReference type="PANTHER" id="PTHR13009:SF4">
    <property type="entry name" value="ACTIVATOR OF 90 KDA HEAT SHOCK PROTEIN ATPASE HOMOLOG 2-RELATED"/>
    <property type="match status" value="1"/>
</dbReference>
<organism evidence="3 4">
    <name type="scientific">Atractosteus spatula</name>
    <name type="common">Alligator gar</name>
    <name type="synonym">Lepisosteus spatula</name>
    <dbReference type="NCBI Taxonomy" id="7917"/>
    <lineage>
        <taxon>Eukaryota</taxon>
        <taxon>Metazoa</taxon>
        <taxon>Chordata</taxon>
        <taxon>Craniata</taxon>
        <taxon>Vertebrata</taxon>
        <taxon>Euteleostomi</taxon>
        <taxon>Actinopterygii</taxon>
        <taxon>Neopterygii</taxon>
        <taxon>Holostei</taxon>
        <taxon>Semionotiformes</taxon>
        <taxon>Lepisosteidae</taxon>
        <taxon>Atractosteus</taxon>
    </lineage>
</organism>
<dbReference type="Gene3D" id="3.15.10.20">
    <property type="entry name" value="Activator of Hsp90 ATPase Aha1, N-terminal domain"/>
    <property type="match status" value="1"/>
</dbReference>
<dbReference type="InterPro" id="IPR023393">
    <property type="entry name" value="START-like_dom_sf"/>
</dbReference>
<feature type="non-terminal residue" evidence="3">
    <location>
        <position position="1"/>
    </location>
</feature>
<dbReference type="SUPFAM" id="SSF103111">
    <property type="entry name" value="Activator of Hsp90 ATPase, Aha1"/>
    <property type="match status" value="1"/>
</dbReference>
<proteinExistence type="inferred from homology"/>
<dbReference type="InterPro" id="IPR036338">
    <property type="entry name" value="Aha1"/>
</dbReference>
<dbReference type="AlphaFoldDB" id="A0A8J7NV96"/>
<evidence type="ECO:0000313" key="3">
    <source>
        <dbReference type="EMBL" id="MBN3320345.1"/>
    </source>
</evidence>
<dbReference type="InterPro" id="IPR015310">
    <property type="entry name" value="AHSA1-like_N"/>
</dbReference>
<dbReference type="Pfam" id="PF09229">
    <property type="entry name" value="Aha1_N"/>
    <property type="match status" value="1"/>
</dbReference>
<feature type="non-terminal residue" evidence="3">
    <location>
        <position position="332"/>
    </location>
</feature>
<comment type="caution">
    <text evidence="3">The sequence shown here is derived from an EMBL/GenBank/DDBJ whole genome shotgun (WGS) entry which is preliminary data.</text>
</comment>
<protein>
    <submittedName>
        <fullName evidence="3">AHSA2 ATPase</fullName>
    </submittedName>
</protein>
<evidence type="ECO:0000259" key="2">
    <source>
        <dbReference type="SMART" id="SM01000"/>
    </source>
</evidence>
<dbReference type="GO" id="GO:0006457">
    <property type="term" value="P:protein folding"/>
    <property type="evidence" value="ECO:0007669"/>
    <property type="project" value="TreeGrafter"/>
</dbReference>
<dbReference type="Proteomes" id="UP000736164">
    <property type="component" value="Unassembled WGS sequence"/>
</dbReference>
<accession>A0A8J7NV96</accession>
<dbReference type="InterPro" id="IPR013538">
    <property type="entry name" value="ASHA1/2-like_C"/>
</dbReference>
<keyword evidence="4" id="KW-1185">Reference proteome</keyword>
<dbReference type="GO" id="GO:0051087">
    <property type="term" value="F:protein-folding chaperone binding"/>
    <property type="evidence" value="ECO:0007669"/>
    <property type="project" value="InterPro"/>
</dbReference>
<dbReference type="EMBL" id="JAAWVO010051054">
    <property type="protein sequence ID" value="MBN3320345.1"/>
    <property type="molecule type" value="Genomic_DNA"/>
</dbReference>
<dbReference type="Pfam" id="PF08327">
    <property type="entry name" value="AHSA1"/>
    <property type="match status" value="1"/>
</dbReference>
<reference evidence="3" key="1">
    <citation type="journal article" date="2021" name="Cell">
        <title>Tracing the genetic footprints of vertebrate landing in non-teleost ray-finned fishes.</title>
        <authorList>
            <person name="Bi X."/>
            <person name="Wang K."/>
            <person name="Yang L."/>
            <person name="Pan H."/>
            <person name="Jiang H."/>
            <person name="Wei Q."/>
            <person name="Fang M."/>
            <person name="Yu H."/>
            <person name="Zhu C."/>
            <person name="Cai Y."/>
            <person name="He Y."/>
            <person name="Gan X."/>
            <person name="Zeng H."/>
            <person name="Yu D."/>
            <person name="Zhu Y."/>
            <person name="Jiang H."/>
            <person name="Qiu Q."/>
            <person name="Yang H."/>
            <person name="Zhang Y.E."/>
            <person name="Wang W."/>
            <person name="Zhu M."/>
            <person name="He S."/>
            <person name="Zhang G."/>
        </authorList>
    </citation>
    <scope>NUCLEOTIDE SEQUENCE</scope>
    <source>
        <strain evidence="3">Allg_001</strain>
    </source>
</reference>
<comment type="similarity">
    <text evidence="1">Belongs to the AHA1 family.</text>
</comment>
<dbReference type="SUPFAM" id="SSF55961">
    <property type="entry name" value="Bet v1-like"/>
    <property type="match status" value="1"/>
</dbReference>
<dbReference type="GO" id="GO:0005829">
    <property type="term" value="C:cytosol"/>
    <property type="evidence" value="ECO:0007669"/>
    <property type="project" value="TreeGrafter"/>
</dbReference>
<evidence type="ECO:0000256" key="1">
    <source>
        <dbReference type="ARBA" id="ARBA00006817"/>
    </source>
</evidence>
<dbReference type="CDD" id="cd08892">
    <property type="entry name" value="SRPBCC_Aha1"/>
    <property type="match status" value="1"/>
</dbReference>
<sequence length="332" mass="37694">MAKWGQGDPRWIVEERADATNVNNWHWTERDASQWSKQKLKELLVGITVDSEEGNCQITDLKKAEGEASCNNRKGRLIIFYEWDLKLTWKGILKGTGDKHRGSIAIPNLSEENDIEDIEVSLHKILKKGEGDTLKDLMKTKGVQKIRKALACYLHSLRTEFTQGMVLSTQSMKKTSEFAKQGLCGHTVVDTVGVRIPTCKLILKDMFVSSAAELYKAFTSQEELRKFSGAESVAEAQKGGKFSLYNGEVTGEFLELKENEQIDMRWRCQNWTAEHYASVTVKLLNVSGQAQVQVECKNIPAAEEQSTRLCWQRTYFDPLKRLLLHCAEMPTE</sequence>
<name>A0A8J7NV96_ATRSP</name>